<keyword evidence="3" id="KW-1185">Reference proteome</keyword>
<dbReference type="InterPro" id="IPR029044">
    <property type="entry name" value="Nucleotide-diphossugar_trans"/>
</dbReference>
<organism evidence="2 3">
    <name type="scientific">Prevotella illustrans</name>
    <dbReference type="NCBI Taxonomy" id="2800387"/>
    <lineage>
        <taxon>Bacteria</taxon>
        <taxon>Pseudomonadati</taxon>
        <taxon>Bacteroidota</taxon>
        <taxon>Bacteroidia</taxon>
        <taxon>Bacteroidales</taxon>
        <taxon>Prevotellaceae</taxon>
        <taxon>Prevotella</taxon>
    </lineage>
</organism>
<sequence>MKKLSIIIVSYNVKFYLEQCILSLRDALRFIDGEIVVVDNHSTDGTVEYLVDHYPYVKVLRNEYNVGFSKANNQAIRMTQSEYILLLNPDTVVGEDVIDGCLTFMDSHTDAGAVGVRMLQADGRKAPESRRGFPSPFTAFCKFMHLHALFPHIARFNRYYLNYLPWDVPVEIDVVSGAFMMVRRSALQTVGLLDETFFMYGEDVDLSFRLKYADFSNWYLPFNILHYKGQSTQKTSFRYVHIFYGAMKIFLRKHYVKAYRILKYPLTVAIWFVGLLSFIRLQLRELNEKSPCFFTAHQSPPLYYIICSEESRSACDIIVQKYRLEASYLSSFNELQTMMEQQHLVHSSLSSFIHQSSAIRGTVVFDRSLYTCKQILQFMASVANNHLTIGIYWPERQQITTSDAIFRTE</sequence>
<feature type="domain" description="Glycosyltransferase 2-like" evidence="1">
    <location>
        <begin position="5"/>
        <end position="188"/>
    </location>
</feature>
<comment type="caution">
    <text evidence="2">The sequence shown here is derived from an EMBL/GenBank/DDBJ whole genome shotgun (WGS) entry which is preliminary data.</text>
</comment>
<reference evidence="2 3" key="1">
    <citation type="submission" date="2021-01" db="EMBL/GenBank/DDBJ databases">
        <title>Prevotella A2931 sp. nov.</title>
        <authorList>
            <person name="Buhl M."/>
            <person name="Oberhettinger P."/>
        </authorList>
    </citation>
    <scope>NUCLEOTIDE SEQUENCE [LARGE SCALE GENOMIC DNA]</scope>
    <source>
        <strain evidence="2 3">A2931</strain>
    </source>
</reference>
<dbReference type="RefSeq" id="WP_107582650.1">
    <property type="nucleotide sequence ID" value="NZ_JAERMS010000055.1"/>
</dbReference>
<dbReference type="Proteomes" id="UP000664265">
    <property type="component" value="Unassembled WGS sequence"/>
</dbReference>
<proteinExistence type="predicted"/>
<dbReference type="InterPro" id="IPR001173">
    <property type="entry name" value="Glyco_trans_2-like"/>
</dbReference>
<dbReference type="EMBL" id="JAERMS010000055">
    <property type="protein sequence ID" value="MBO1364387.1"/>
    <property type="molecule type" value="Genomic_DNA"/>
</dbReference>
<accession>A0ABS3M874</accession>
<dbReference type="Pfam" id="PF00535">
    <property type="entry name" value="Glycos_transf_2"/>
    <property type="match status" value="1"/>
</dbReference>
<gene>
    <name evidence="2" type="ORF">JHU38_11535</name>
</gene>
<dbReference type="CDD" id="cd04186">
    <property type="entry name" value="GT_2_like_c"/>
    <property type="match status" value="1"/>
</dbReference>
<dbReference type="PANTHER" id="PTHR43179">
    <property type="entry name" value="RHAMNOSYLTRANSFERASE WBBL"/>
    <property type="match status" value="1"/>
</dbReference>
<evidence type="ECO:0000313" key="3">
    <source>
        <dbReference type="Proteomes" id="UP000664265"/>
    </source>
</evidence>
<evidence type="ECO:0000313" key="2">
    <source>
        <dbReference type="EMBL" id="MBO1364387.1"/>
    </source>
</evidence>
<dbReference type="SUPFAM" id="SSF53448">
    <property type="entry name" value="Nucleotide-diphospho-sugar transferases"/>
    <property type="match status" value="1"/>
</dbReference>
<protein>
    <submittedName>
        <fullName evidence="2">Glycosyltransferase family 2 protein</fullName>
    </submittedName>
</protein>
<evidence type="ECO:0000259" key="1">
    <source>
        <dbReference type="Pfam" id="PF00535"/>
    </source>
</evidence>
<name>A0ABS3M874_9BACT</name>
<dbReference type="Gene3D" id="3.90.550.10">
    <property type="entry name" value="Spore Coat Polysaccharide Biosynthesis Protein SpsA, Chain A"/>
    <property type="match status" value="1"/>
</dbReference>
<dbReference type="PANTHER" id="PTHR43179:SF7">
    <property type="entry name" value="RHAMNOSYLTRANSFERASE WBBL"/>
    <property type="match status" value="1"/>
</dbReference>